<dbReference type="AlphaFoldDB" id="A0A4P6HNL3"/>
<reference evidence="1 2" key="1">
    <citation type="submission" date="2018-02" db="EMBL/GenBank/DDBJ databases">
        <title>Genome sequence of Desulfovibrio carbinolicus DSM 3852.</title>
        <authorList>
            <person name="Wilbanks E."/>
            <person name="Skennerton C.T."/>
            <person name="Orphan V.J."/>
        </authorList>
    </citation>
    <scope>NUCLEOTIDE SEQUENCE [LARGE SCALE GENOMIC DNA]</scope>
    <source>
        <strain evidence="1 2">DSM 3852</strain>
    </source>
</reference>
<protein>
    <submittedName>
        <fullName evidence="1">Uncharacterized protein</fullName>
    </submittedName>
</protein>
<organism evidence="1 2">
    <name type="scientific">Solidesulfovibrio carbinolicus</name>
    <dbReference type="NCBI Taxonomy" id="296842"/>
    <lineage>
        <taxon>Bacteria</taxon>
        <taxon>Pseudomonadati</taxon>
        <taxon>Thermodesulfobacteriota</taxon>
        <taxon>Desulfovibrionia</taxon>
        <taxon>Desulfovibrionales</taxon>
        <taxon>Desulfovibrionaceae</taxon>
        <taxon>Solidesulfovibrio</taxon>
    </lineage>
</organism>
<sequence>MSRAFRYFFTAIKRQFASDNVSGASLLWAIAALVVLGGAAAGVSRMNSTAVQEKVAGERGASAYYAALSGLNYAQSMSELAAGNAFGTTWAMSSLAGDYATELGGKFTLSVASLGSDQYTVTSQGVAQTGTGGEANAVLSKKITYVPPEEYVPPNLVSFNFNNPTGRANYAAYSPDSSRDIPVALDKADIVPQNLTVGKSYKYGFGNVWYTGTNAKYSTNGIGAFGAGFRLFFTFKFTTKTGDGFTVAVLNASRNNYLSCGGDSAEGGLLGYAGDSRVYDSPDGTFKTKIAEYVDKSGFTKGLNPPKFAVEIDTYSNSSSNWWPSAATASCEGDNGLMNDSSSQGDHVAIMYSGTNTAYLRKTCKGPSNSFVGNVSRYSDVRHGSGDNASNVAGSMLKYMDFKQGRTYFYRMDVVKSGANLAIKSWVATCADSDLNAACTSQVYTAAGLCDTKSDFDGSSMKLSKLTSVYVTDKHTLTTAEDEAFKNFIWGFTSGSGAEEQQIDFRNISLSFR</sequence>
<proteinExistence type="predicted"/>
<evidence type="ECO:0000313" key="2">
    <source>
        <dbReference type="Proteomes" id="UP000293296"/>
    </source>
</evidence>
<evidence type="ECO:0000313" key="1">
    <source>
        <dbReference type="EMBL" id="QAZ68837.1"/>
    </source>
</evidence>
<keyword evidence="2" id="KW-1185">Reference proteome</keyword>
<dbReference type="KEGG" id="dcb:C3Y92_16990"/>
<dbReference type="EMBL" id="CP026538">
    <property type="protein sequence ID" value="QAZ68837.1"/>
    <property type="molecule type" value="Genomic_DNA"/>
</dbReference>
<dbReference type="Proteomes" id="UP000293296">
    <property type="component" value="Chromosome"/>
</dbReference>
<dbReference type="OrthoDB" id="5446551at2"/>
<gene>
    <name evidence="1" type="ORF">C3Y92_16990</name>
</gene>
<accession>A0A4P6HNL3</accession>
<dbReference type="RefSeq" id="WP_129354667.1">
    <property type="nucleotide sequence ID" value="NZ_CP026538.1"/>
</dbReference>
<name>A0A4P6HNL3_9BACT</name>